<dbReference type="eggNOG" id="KOG0789">
    <property type="taxonomic scope" value="Eukaryota"/>
</dbReference>
<dbReference type="InterPro" id="IPR029021">
    <property type="entry name" value="Prot-tyrosine_phosphatase-like"/>
</dbReference>
<dbReference type="CDD" id="cd18533">
    <property type="entry name" value="PTP_fungal"/>
    <property type="match status" value="1"/>
</dbReference>
<evidence type="ECO:0000313" key="10">
    <source>
        <dbReference type="Proteomes" id="UP000011777"/>
    </source>
</evidence>
<comment type="similarity">
    <text evidence="2">Belongs to the protein-tyrosine phosphatase family. Non-receptor class subfamily.</text>
</comment>
<sequence>MFQTLPSFTKPFNKMNIFKKPITVVSHNHTSTDDSTPTGKKSHTSNIAVIKINPQKQRDNFNELNEIESQRIIEGLNNPTTSIWSLTAGISRSNRKRNRYTNVTPWDRSRVRLPVTDDKSYSDYINASHITLKTSREKITNKYIACQGPLDSTVNHFWSMCFNESEKQGNDVVVIVMVTPLVENGMVKCDKYWPELGETFTFDDENKEDGIEIDSLSVKNVREITDESDDYLVTELELKSNNNIKKVYHFYYYKWADAKVPPSIKPLSDLSDRIHEIKESLCEGENQLVPIIHCSAGVGRSGTFIVYDHLFRDVDNFRKLVKEDGISNKDLIYQAVCQLRSQRMMMVQTVYQYSFLYDAARSLYK</sequence>
<evidence type="ECO:0000256" key="1">
    <source>
        <dbReference type="ARBA" id="ARBA00004496"/>
    </source>
</evidence>
<protein>
    <recommendedName>
        <fullName evidence="3">protein-tyrosine-phosphatase</fullName>
        <ecNumber evidence="3">3.1.3.48</ecNumber>
    </recommendedName>
</protein>
<reference evidence="9 10" key="1">
    <citation type="submission" date="2013-02" db="EMBL/GenBank/DDBJ databases">
        <title>Genome sequence of Candida maltosa Xu316, a potential industrial strain for xylitol and ethanol production.</title>
        <authorList>
            <person name="Yu J."/>
            <person name="Wang Q."/>
            <person name="Geng X."/>
            <person name="Bao W."/>
            <person name="He P."/>
            <person name="Cai J."/>
        </authorList>
    </citation>
    <scope>NUCLEOTIDE SEQUENCE [LARGE SCALE GENOMIC DNA]</scope>
    <source>
        <strain evidence="10">Xu316</strain>
    </source>
</reference>
<comment type="subcellular location">
    <subcellularLocation>
        <location evidence="1">Cytoplasm</location>
    </subcellularLocation>
</comment>
<evidence type="ECO:0000313" key="9">
    <source>
        <dbReference type="EMBL" id="EMG50854.1"/>
    </source>
</evidence>
<dbReference type="PANTHER" id="PTHR19134:SF449">
    <property type="entry name" value="TYROSINE-PROTEIN PHOSPHATASE 1"/>
    <property type="match status" value="1"/>
</dbReference>
<dbReference type="InterPro" id="IPR000387">
    <property type="entry name" value="Tyr_Pase_dom"/>
</dbReference>
<dbReference type="OMA" id="WSIDKAP"/>
<keyword evidence="10" id="KW-1185">Reference proteome</keyword>
<keyword evidence="6" id="KW-0904">Protein phosphatase</keyword>
<dbReference type="STRING" id="1245528.M3K7L6"/>
<dbReference type="GO" id="GO:0005737">
    <property type="term" value="C:cytoplasm"/>
    <property type="evidence" value="ECO:0007669"/>
    <property type="project" value="UniProtKB-SubCell"/>
</dbReference>
<dbReference type="SUPFAM" id="SSF52799">
    <property type="entry name" value="(Phosphotyrosine protein) phosphatases II"/>
    <property type="match status" value="1"/>
</dbReference>
<dbReference type="InterPro" id="IPR050348">
    <property type="entry name" value="Protein-Tyr_Phosphatase"/>
</dbReference>
<dbReference type="SMART" id="SM00194">
    <property type="entry name" value="PTPc"/>
    <property type="match status" value="1"/>
</dbReference>
<dbReference type="InterPro" id="IPR000242">
    <property type="entry name" value="PTP_cat"/>
</dbReference>
<evidence type="ECO:0000256" key="3">
    <source>
        <dbReference type="ARBA" id="ARBA00013064"/>
    </source>
</evidence>
<dbReference type="PROSITE" id="PS50056">
    <property type="entry name" value="TYR_PHOSPHATASE_2"/>
    <property type="match status" value="1"/>
</dbReference>
<organism evidence="9 10">
    <name type="scientific">Candida maltosa (strain Xu316)</name>
    <name type="common">Yeast</name>
    <dbReference type="NCBI Taxonomy" id="1245528"/>
    <lineage>
        <taxon>Eukaryota</taxon>
        <taxon>Fungi</taxon>
        <taxon>Dikarya</taxon>
        <taxon>Ascomycota</taxon>
        <taxon>Saccharomycotina</taxon>
        <taxon>Pichiomycetes</taxon>
        <taxon>Debaryomycetaceae</taxon>
        <taxon>Candida/Lodderomyces clade</taxon>
        <taxon>Candida</taxon>
    </lineage>
</organism>
<dbReference type="EC" id="3.1.3.48" evidence="3"/>
<evidence type="ECO:0000259" key="8">
    <source>
        <dbReference type="PROSITE" id="PS50056"/>
    </source>
</evidence>
<dbReference type="Pfam" id="PF00102">
    <property type="entry name" value="Y_phosphatase"/>
    <property type="match status" value="1"/>
</dbReference>
<dbReference type="PIRSF" id="PIRSF000938">
    <property type="entry name" value="PTPN1_yeast"/>
    <property type="match status" value="1"/>
</dbReference>
<feature type="domain" description="Tyrosine specific protein phosphatases" evidence="8">
    <location>
        <begin position="268"/>
        <end position="354"/>
    </location>
</feature>
<dbReference type="PROSITE" id="PS00383">
    <property type="entry name" value="TYR_PHOSPHATASE_1"/>
    <property type="match status" value="1"/>
</dbReference>
<evidence type="ECO:0000256" key="2">
    <source>
        <dbReference type="ARBA" id="ARBA00009649"/>
    </source>
</evidence>
<dbReference type="Gene3D" id="3.90.190.10">
    <property type="entry name" value="Protein tyrosine phosphatase superfamily"/>
    <property type="match status" value="1"/>
</dbReference>
<dbReference type="HOGENOM" id="CLU_001645_9_12_1"/>
<comment type="caution">
    <text evidence="9">The sequence shown here is derived from an EMBL/GenBank/DDBJ whole genome shotgun (WGS) entry which is preliminary data.</text>
</comment>
<dbReference type="GO" id="GO:0004725">
    <property type="term" value="F:protein tyrosine phosphatase activity"/>
    <property type="evidence" value="ECO:0007669"/>
    <property type="project" value="UniProtKB-EC"/>
</dbReference>
<dbReference type="OrthoDB" id="10253954at2759"/>
<dbReference type="Proteomes" id="UP000011777">
    <property type="component" value="Unassembled WGS sequence"/>
</dbReference>
<feature type="domain" description="Tyrosine-protein phosphatase" evidence="7">
    <location>
        <begin position="57"/>
        <end position="363"/>
    </location>
</feature>
<evidence type="ECO:0000256" key="5">
    <source>
        <dbReference type="ARBA" id="ARBA00022801"/>
    </source>
</evidence>
<dbReference type="FunFam" id="3.90.190.10:FF:000115">
    <property type="entry name" value="Tyrosine-protein phosphatase 1"/>
    <property type="match status" value="1"/>
</dbReference>
<dbReference type="EMBL" id="AOGT01000103">
    <property type="protein sequence ID" value="EMG50854.1"/>
    <property type="molecule type" value="Genomic_DNA"/>
</dbReference>
<keyword evidence="5" id="KW-0378">Hydrolase</keyword>
<dbReference type="InterPro" id="IPR016130">
    <property type="entry name" value="Tyr_Pase_AS"/>
</dbReference>
<dbReference type="PANTHER" id="PTHR19134">
    <property type="entry name" value="RECEPTOR-TYPE TYROSINE-PROTEIN PHOSPHATASE"/>
    <property type="match status" value="1"/>
</dbReference>
<dbReference type="PRINTS" id="PR00700">
    <property type="entry name" value="PRTYPHPHTASE"/>
</dbReference>
<name>M3K7L6_CANMX</name>
<evidence type="ECO:0000256" key="4">
    <source>
        <dbReference type="ARBA" id="ARBA00022490"/>
    </source>
</evidence>
<evidence type="ECO:0000259" key="7">
    <source>
        <dbReference type="PROSITE" id="PS50055"/>
    </source>
</evidence>
<dbReference type="PROSITE" id="PS50055">
    <property type="entry name" value="TYR_PHOSPHATASE_PTP"/>
    <property type="match status" value="1"/>
</dbReference>
<evidence type="ECO:0000256" key="6">
    <source>
        <dbReference type="ARBA" id="ARBA00022912"/>
    </source>
</evidence>
<proteinExistence type="inferred from homology"/>
<gene>
    <name evidence="9" type="ORF">G210_0417</name>
</gene>
<dbReference type="InterPro" id="IPR016277">
    <property type="entry name" value="Ptp1"/>
</dbReference>
<keyword evidence="4" id="KW-0963">Cytoplasm</keyword>
<dbReference type="InterPro" id="IPR003595">
    <property type="entry name" value="Tyr_Pase_cat"/>
</dbReference>
<dbReference type="AlphaFoldDB" id="M3K7L6"/>
<accession>M3K7L6</accession>
<dbReference type="SMART" id="SM00404">
    <property type="entry name" value="PTPc_motif"/>
    <property type="match status" value="1"/>
</dbReference>